<dbReference type="FunFam" id="3.30.70.270:FF:000023">
    <property type="entry name" value="Pol"/>
    <property type="match status" value="1"/>
</dbReference>
<dbReference type="InterPro" id="IPR041577">
    <property type="entry name" value="RT_RNaseH_2"/>
</dbReference>
<dbReference type="AlphaFoldDB" id="A0A147BJK0"/>
<evidence type="ECO:0000259" key="1">
    <source>
        <dbReference type="Pfam" id="PF17919"/>
    </source>
</evidence>
<dbReference type="SUPFAM" id="SSF56672">
    <property type="entry name" value="DNA/RNA polymerases"/>
    <property type="match status" value="1"/>
</dbReference>
<organism evidence="2">
    <name type="scientific">Ixodes ricinus</name>
    <name type="common">Common tick</name>
    <name type="synonym">Acarus ricinus</name>
    <dbReference type="NCBI Taxonomy" id="34613"/>
    <lineage>
        <taxon>Eukaryota</taxon>
        <taxon>Metazoa</taxon>
        <taxon>Ecdysozoa</taxon>
        <taxon>Arthropoda</taxon>
        <taxon>Chelicerata</taxon>
        <taxon>Arachnida</taxon>
        <taxon>Acari</taxon>
        <taxon>Parasitiformes</taxon>
        <taxon>Ixodida</taxon>
        <taxon>Ixodoidea</taxon>
        <taxon>Ixodidae</taxon>
        <taxon>Ixodinae</taxon>
        <taxon>Ixodes</taxon>
    </lineage>
</organism>
<dbReference type="Pfam" id="PF17919">
    <property type="entry name" value="RT_RNaseH_2"/>
    <property type="match status" value="1"/>
</dbReference>
<feature type="domain" description="Reverse transcriptase/retrotransposon-derived protein RNase H-like" evidence="1">
    <location>
        <begin position="62"/>
        <end position="119"/>
    </location>
</feature>
<name>A0A147BJK0_IXORI</name>
<reference evidence="2" key="1">
    <citation type="journal article" date="2018" name="PLoS Negl. Trop. Dis.">
        <title>Sialome diversity of ticks revealed by RNAseq of single tick salivary glands.</title>
        <authorList>
            <person name="Perner J."/>
            <person name="Kropackova S."/>
            <person name="Kopacek P."/>
            <person name="Ribeiro J.M."/>
        </authorList>
    </citation>
    <scope>NUCLEOTIDE SEQUENCE</scope>
    <source>
        <strain evidence="2">Siblings of single egg batch collected in Ceske Budejovice</strain>
        <tissue evidence="2">Salivary glands</tissue>
    </source>
</reference>
<accession>A0A147BJK0</accession>
<proteinExistence type="predicted"/>
<dbReference type="GO" id="GO:0071897">
    <property type="term" value="P:DNA biosynthetic process"/>
    <property type="evidence" value="ECO:0007669"/>
    <property type="project" value="UniProtKB-ARBA"/>
</dbReference>
<dbReference type="PANTHER" id="PTHR34072:SF58">
    <property type="entry name" value="DNA (CYTOSINE-5-)-METHYLTRANSFERASE"/>
    <property type="match status" value="1"/>
</dbReference>
<dbReference type="InterPro" id="IPR043128">
    <property type="entry name" value="Rev_trsase/Diguanyl_cyclase"/>
</dbReference>
<protein>
    <submittedName>
        <fullName evidence="2">Putative pol polyprotein</fullName>
    </submittedName>
</protein>
<sequence length="119" mass="13138">PLPAKVSAIQDFPRPTSITKLRQFIGLVHFYRRFIPHCAKLLEPLELLLLGKSARSTSPLPWSDAAEQAFYEAKRALAETTLLQHPMHNAPTSIMSDASATAVGAVLQQHIDGQWQPLA</sequence>
<dbReference type="InterPro" id="IPR043502">
    <property type="entry name" value="DNA/RNA_pol_sf"/>
</dbReference>
<dbReference type="EMBL" id="GEGO01004899">
    <property type="protein sequence ID" value="JAR90505.1"/>
    <property type="molecule type" value="Transcribed_RNA"/>
</dbReference>
<evidence type="ECO:0000313" key="2">
    <source>
        <dbReference type="EMBL" id="JAR90505.1"/>
    </source>
</evidence>
<dbReference type="PANTHER" id="PTHR34072">
    <property type="entry name" value="ENZYMATIC POLYPROTEIN-RELATED"/>
    <property type="match status" value="1"/>
</dbReference>
<feature type="non-terminal residue" evidence="2">
    <location>
        <position position="119"/>
    </location>
</feature>
<feature type="non-terminal residue" evidence="2">
    <location>
        <position position="1"/>
    </location>
</feature>
<dbReference type="Gene3D" id="3.30.70.270">
    <property type="match status" value="1"/>
</dbReference>